<dbReference type="InterPro" id="IPR007627">
    <property type="entry name" value="RNA_pol_sigma70_r2"/>
</dbReference>
<evidence type="ECO:0000313" key="8">
    <source>
        <dbReference type="EMBL" id="SFF74681.1"/>
    </source>
</evidence>
<reference evidence="8 9" key="1">
    <citation type="submission" date="2016-10" db="EMBL/GenBank/DDBJ databases">
        <authorList>
            <person name="de Groot N.N."/>
        </authorList>
    </citation>
    <scope>NUCLEOTIDE SEQUENCE [LARGE SCALE GENOMIC DNA]</scope>
    <source>
        <strain evidence="8 9">DSM 43019</strain>
    </source>
</reference>
<gene>
    <name evidence="8" type="ORF">SAMN05421541_12064</name>
</gene>
<dbReference type="EMBL" id="FONV01000020">
    <property type="protein sequence ID" value="SFF74681.1"/>
    <property type="molecule type" value="Genomic_DNA"/>
</dbReference>
<evidence type="ECO:0000313" key="9">
    <source>
        <dbReference type="Proteomes" id="UP000199645"/>
    </source>
</evidence>
<keyword evidence="3" id="KW-0805">Transcription regulation</keyword>
<keyword evidence="9" id="KW-1185">Reference proteome</keyword>
<dbReference type="Pfam" id="PF04542">
    <property type="entry name" value="Sigma70_r2"/>
    <property type="match status" value="1"/>
</dbReference>
<dbReference type="Gene3D" id="1.10.1740.10">
    <property type="match status" value="1"/>
</dbReference>
<feature type="domain" description="RNA polymerase sigma factor 70 region 4 type 2" evidence="7">
    <location>
        <begin position="110"/>
        <end position="162"/>
    </location>
</feature>
<proteinExistence type="inferred from homology"/>
<dbReference type="InterPro" id="IPR013249">
    <property type="entry name" value="RNA_pol_sigma70_r4_t2"/>
</dbReference>
<dbReference type="SUPFAM" id="SSF54427">
    <property type="entry name" value="NTF2-like"/>
    <property type="match status" value="1"/>
</dbReference>
<dbReference type="Proteomes" id="UP000199645">
    <property type="component" value="Unassembled WGS sequence"/>
</dbReference>
<evidence type="ECO:0000256" key="4">
    <source>
        <dbReference type="ARBA" id="ARBA00023082"/>
    </source>
</evidence>
<dbReference type="PANTHER" id="PTHR30173">
    <property type="entry name" value="SIGMA 19 FACTOR"/>
    <property type="match status" value="1"/>
</dbReference>
<dbReference type="OrthoDB" id="6689546at2"/>
<keyword evidence="5" id="KW-0804">Transcription</keyword>
<dbReference type="InterPro" id="IPR036388">
    <property type="entry name" value="WH-like_DNA-bd_sf"/>
</dbReference>
<evidence type="ECO:0000256" key="1">
    <source>
        <dbReference type="ARBA" id="ARBA00010641"/>
    </source>
</evidence>
<organism evidence="8 9">
    <name type="scientific">Actinoplanes philippinensis</name>
    <dbReference type="NCBI Taxonomy" id="35752"/>
    <lineage>
        <taxon>Bacteria</taxon>
        <taxon>Bacillati</taxon>
        <taxon>Actinomycetota</taxon>
        <taxon>Actinomycetes</taxon>
        <taxon>Micromonosporales</taxon>
        <taxon>Micromonosporaceae</taxon>
        <taxon>Actinoplanes</taxon>
    </lineage>
</organism>
<sequence length="307" mass="33147">MVVSAQDVEVFERARPRLEAIAYRMLGSAGDAEDAVQDTFLRWQATDRDRVETPEAWLTRVLTNVCLNQLTSARARRETYVGQWLPEPLLDSDRMLGPAETAEQRDSVSMAVLTLMERLTPNERAVYVLREAFGYPHAEIAGILDLTEPNCQQIHRRARQHMAAGRARTGTDVASARRIAEQFLAAALSGEVEPLVRLLTVDAVGVADGGGEVPARTTPIVGGLQLARLLRGILRPGAIDRFLPSSDLSLHPAVVNGGPALVGLAGDQVVGVICIEVTGDGIAALKIQGSPSKLERITRAWAAAHAK</sequence>
<dbReference type="Pfam" id="PF08281">
    <property type="entry name" value="Sigma70_r4_2"/>
    <property type="match status" value="1"/>
</dbReference>
<dbReference type="AlphaFoldDB" id="A0A1I2LBW4"/>
<dbReference type="GO" id="GO:0003677">
    <property type="term" value="F:DNA binding"/>
    <property type="evidence" value="ECO:0007669"/>
    <property type="project" value="InterPro"/>
</dbReference>
<evidence type="ECO:0000256" key="3">
    <source>
        <dbReference type="ARBA" id="ARBA00023015"/>
    </source>
</evidence>
<evidence type="ECO:0000259" key="7">
    <source>
        <dbReference type="Pfam" id="PF08281"/>
    </source>
</evidence>
<evidence type="ECO:0000256" key="5">
    <source>
        <dbReference type="ARBA" id="ARBA00023163"/>
    </source>
</evidence>
<name>A0A1I2LBW4_9ACTN</name>
<feature type="domain" description="RNA polymerase sigma-70 region 2" evidence="6">
    <location>
        <begin position="11"/>
        <end position="74"/>
    </location>
</feature>
<dbReference type="InterPro" id="IPR032710">
    <property type="entry name" value="NTF2-like_dom_sf"/>
</dbReference>
<dbReference type="InterPro" id="IPR052704">
    <property type="entry name" value="ECF_Sigma-70_Domain"/>
</dbReference>
<dbReference type="NCBIfam" id="TIGR02937">
    <property type="entry name" value="sigma70-ECF"/>
    <property type="match status" value="1"/>
</dbReference>
<keyword evidence="4" id="KW-0731">Sigma factor</keyword>
<dbReference type="CDD" id="cd06171">
    <property type="entry name" value="Sigma70_r4"/>
    <property type="match status" value="1"/>
</dbReference>
<dbReference type="GO" id="GO:0006352">
    <property type="term" value="P:DNA-templated transcription initiation"/>
    <property type="evidence" value="ECO:0007669"/>
    <property type="project" value="InterPro"/>
</dbReference>
<comment type="similarity">
    <text evidence="1">Belongs to the sigma-70 factor family. ECF subfamily.</text>
</comment>
<dbReference type="SUPFAM" id="SSF88946">
    <property type="entry name" value="Sigma2 domain of RNA polymerase sigma factors"/>
    <property type="match status" value="1"/>
</dbReference>
<dbReference type="InterPro" id="IPR013324">
    <property type="entry name" value="RNA_pol_sigma_r3/r4-like"/>
</dbReference>
<dbReference type="GO" id="GO:0016987">
    <property type="term" value="F:sigma factor activity"/>
    <property type="evidence" value="ECO:0007669"/>
    <property type="project" value="UniProtKB-KW"/>
</dbReference>
<dbReference type="RefSeq" id="WP_093621208.1">
    <property type="nucleotide sequence ID" value="NZ_BOMT01000094.1"/>
</dbReference>
<accession>A0A1I2LBW4</accession>
<evidence type="ECO:0000256" key="2">
    <source>
        <dbReference type="ARBA" id="ARBA00011344"/>
    </source>
</evidence>
<dbReference type="STRING" id="35752.SAMN05421541_12064"/>
<dbReference type="PANTHER" id="PTHR30173:SF36">
    <property type="entry name" value="ECF RNA POLYMERASE SIGMA FACTOR SIGJ"/>
    <property type="match status" value="1"/>
</dbReference>
<dbReference type="NCBIfam" id="NF007214">
    <property type="entry name" value="PRK09636.1"/>
    <property type="match status" value="1"/>
</dbReference>
<dbReference type="InterPro" id="IPR014284">
    <property type="entry name" value="RNA_pol_sigma-70_dom"/>
</dbReference>
<dbReference type="Gene3D" id="1.10.10.10">
    <property type="entry name" value="Winged helix-like DNA-binding domain superfamily/Winged helix DNA-binding domain"/>
    <property type="match status" value="1"/>
</dbReference>
<evidence type="ECO:0000259" key="6">
    <source>
        <dbReference type="Pfam" id="PF04542"/>
    </source>
</evidence>
<protein>
    <submittedName>
        <fullName evidence="8">RNA polymerase sigma-70 factor, ECF subfamily</fullName>
    </submittedName>
</protein>
<dbReference type="InterPro" id="IPR013325">
    <property type="entry name" value="RNA_pol_sigma_r2"/>
</dbReference>
<comment type="subunit">
    <text evidence="2">Interacts transiently with the RNA polymerase catalytic core formed by RpoA, RpoB, RpoC and RpoZ (2 alpha, 1 beta, 1 beta' and 1 omega subunit) to form the RNA polymerase holoenzyme that can initiate transcription.</text>
</comment>
<dbReference type="SUPFAM" id="SSF88659">
    <property type="entry name" value="Sigma3 and sigma4 domains of RNA polymerase sigma factors"/>
    <property type="match status" value="1"/>
</dbReference>